<dbReference type="Gramene" id="KGN54979">
    <property type="protein sequence ID" value="KGN54979"/>
    <property type="gene ID" value="Csa_4G618440"/>
</dbReference>
<reference evidence="1 2" key="1">
    <citation type="journal article" date="2009" name="Nat. Genet.">
        <title>The genome of the cucumber, Cucumis sativus L.</title>
        <authorList>
            <person name="Huang S."/>
            <person name="Li R."/>
            <person name="Zhang Z."/>
            <person name="Li L."/>
            <person name="Gu X."/>
            <person name="Fan W."/>
            <person name="Lucas W.J."/>
            <person name="Wang X."/>
            <person name="Xie B."/>
            <person name="Ni P."/>
            <person name="Ren Y."/>
            <person name="Zhu H."/>
            <person name="Li J."/>
            <person name="Lin K."/>
            <person name="Jin W."/>
            <person name="Fei Z."/>
            <person name="Li G."/>
            <person name="Staub J."/>
            <person name="Kilian A."/>
            <person name="van der Vossen E.A."/>
            <person name="Wu Y."/>
            <person name="Guo J."/>
            <person name="He J."/>
            <person name="Jia Z."/>
            <person name="Ren Y."/>
            <person name="Tian G."/>
            <person name="Lu Y."/>
            <person name="Ruan J."/>
            <person name="Qian W."/>
            <person name="Wang M."/>
            <person name="Huang Q."/>
            <person name="Li B."/>
            <person name="Xuan Z."/>
            <person name="Cao J."/>
            <person name="Asan"/>
            <person name="Wu Z."/>
            <person name="Zhang J."/>
            <person name="Cai Q."/>
            <person name="Bai Y."/>
            <person name="Zhao B."/>
            <person name="Han Y."/>
            <person name="Li Y."/>
            <person name="Li X."/>
            <person name="Wang S."/>
            <person name="Shi Q."/>
            <person name="Liu S."/>
            <person name="Cho W.K."/>
            <person name="Kim J.Y."/>
            <person name="Xu Y."/>
            <person name="Heller-Uszynska K."/>
            <person name="Miao H."/>
            <person name="Cheng Z."/>
            <person name="Zhang S."/>
            <person name="Wu J."/>
            <person name="Yang Y."/>
            <person name="Kang H."/>
            <person name="Li M."/>
            <person name="Liang H."/>
            <person name="Ren X."/>
            <person name="Shi Z."/>
            <person name="Wen M."/>
            <person name="Jian M."/>
            <person name="Yang H."/>
            <person name="Zhang G."/>
            <person name="Yang Z."/>
            <person name="Chen R."/>
            <person name="Liu S."/>
            <person name="Li J."/>
            <person name="Ma L."/>
            <person name="Liu H."/>
            <person name="Zhou Y."/>
            <person name="Zhao J."/>
            <person name="Fang X."/>
            <person name="Li G."/>
            <person name="Fang L."/>
            <person name="Li Y."/>
            <person name="Liu D."/>
            <person name="Zheng H."/>
            <person name="Zhang Y."/>
            <person name="Qin N."/>
            <person name="Li Z."/>
            <person name="Yang G."/>
            <person name="Yang S."/>
            <person name="Bolund L."/>
            <person name="Kristiansen K."/>
            <person name="Zheng H."/>
            <person name="Li S."/>
            <person name="Zhang X."/>
            <person name="Yang H."/>
            <person name="Wang J."/>
            <person name="Sun R."/>
            <person name="Zhang B."/>
            <person name="Jiang S."/>
            <person name="Wang J."/>
            <person name="Du Y."/>
            <person name="Li S."/>
        </authorList>
    </citation>
    <scope>NUCLEOTIDE SEQUENCE [LARGE SCALE GENOMIC DNA]</scope>
    <source>
        <strain evidence="2">cv. 9930</strain>
    </source>
</reference>
<evidence type="ECO:0000313" key="2">
    <source>
        <dbReference type="Proteomes" id="UP000029981"/>
    </source>
</evidence>
<reference evidence="1 2" key="4">
    <citation type="journal article" date="2011" name="BMC Genomics">
        <title>RNA-Seq improves annotation of protein-coding genes in the cucumber genome.</title>
        <authorList>
            <person name="Li Z."/>
            <person name="Zhang Z."/>
            <person name="Yan P."/>
            <person name="Huang S."/>
            <person name="Fei Z."/>
            <person name="Lin K."/>
        </authorList>
    </citation>
    <scope>NUCLEOTIDE SEQUENCE [LARGE SCALE GENOMIC DNA]</scope>
    <source>
        <strain evidence="2">cv. 9930</strain>
    </source>
</reference>
<accession>A0A0A0L1R5</accession>
<gene>
    <name evidence="1" type="ORF">Csa_4G618440</name>
</gene>
<organism evidence="1 2">
    <name type="scientific">Cucumis sativus</name>
    <name type="common">Cucumber</name>
    <dbReference type="NCBI Taxonomy" id="3659"/>
    <lineage>
        <taxon>Eukaryota</taxon>
        <taxon>Viridiplantae</taxon>
        <taxon>Streptophyta</taxon>
        <taxon>Embryophyta</taxon>
        <taxon>Tracheophyta</taxon>
        <taxon>Spermatophyta</taxon>
        <taxon>Magnoliopsida</taxon>
        <taxon>eudicotyledons</taxon>
        <taxon>Gunneridae</taxon>
        <taxon>Pentapetalae</taxon>
        <taxon>rosids</taxon>
        <taxon>fabids</taxon>
        <taxon>Cucurbitales</taxon>
        <taxon>Cucurbitaceae</taxon>
        <taxon>Benincaseae</taxon>
        <taxon>Cucumis</taxon>
    </lineage>
</organism>
<keyword evidence="2" id="KW-1185">Reference proteome</keyword>
<dbReference type="Proteomes" id="UP000029981">
    <property type="component" value="Chromosome 4"/>
</dbReference>
<dbReference type="AlphaFoldDB" id="A0A0A0L1R5"/>
<sequence>MEGARLMLGELKARLKVGGRACGSRLGWKGVAHISSPRDTRLASGRRTGLAEGKDAAGRLGLSSARRKIARVLKLQIIDFRSNLSEERAFLSFFSFFFGGLLKWRSLADSGITRSVHLSGEKG</sequence>
<evidence type="ECO:0000313" key="1">
    <source>
        <dbReference type="EMBL" id="KGN54979.1"/>
    </source>
</evidence>
<name>A0A0A0L1R5_CUCSA</name>
<protein>
    <submittedName>
        <fullName evidence="1">Uncharacterized protein</fullName>
    </submittedName>
</protein>
<proteinExistence type="predicted"/>
<reference evidence="1 2" key="2">
    <citation type="journal article" date="2009" name="PLoS ONE">
        <title>An integrated genetic and cytogenetic map of the cucumber genome.</title>
        <authorList>
            <person name="Ren Y."/>
            <person name="Zhang Z."/>
            <person name="Liu J."/>
            <person name="Staub J.E."/>
            <person name="Han Y."/>
            <person name="Cheng Z."/>
            <person name="Li X."/>
            <person name="Lu J."/>
            <person name="Miao H."/>
            <person name="Kang H."/>
            <person name="Xie B."/>
            <person name="Gu X."/>
            <person name="Wang X."/>
            <person name="Du Y."/>
            <person name="Jin W."/>
            <person name="Huang S."/>
        </authorList>
    </citation>
    <scope>NUCLEOTIDE SEQUENCE [LARGE SCALE GENOMIC DNA]</scope>
    <source>
        <strain evidence="2">cv. 9930</strain>
    </source>
</reference>
<dbReference type="EMBL" id="CM002925">
    <property type="protein sequence ID" value="KGN54979.1"/>
    <property type="molecule type" value="Genomic_DNA"/>
</dbReference>
<reference evidence="1 2" key="3">
    <citation type="journal article" date="2010" name="BMC Genomics">
        <title>Transcriptome sequencing and comparative analysis of cucumber flowers with different sex types.</title>
        <authorList>
            <person name="Guo S."/>
            <person name="Zheng Y."/>
            <person name="Joung J.G."/>
            <person name="Liu S."/>
            <person name="Zhang Z."/>
            <person name="Crasta O.R."/>
            <person name="Sobral B.W."/>
            <person name="Xu Y."/>
            <person name="Huang S."/>
            <person name="Fei Z."/>
        </authorList>
    </citation>
    <scope>NUCLEOTIDE SEQUENCE [LARGE SCALE GENOMIC DNA]</scope>
    <source>
        <strain evidence="2">cv. 9930</strain>
    </source>
</reference>